<gene>
    <name evidence="1" type="ORF">MCHLO_04414</name>
</gene>
<sequence length="205" mass="22925">MTTPNLTSTSIIEPYITRLCIPRPTFRHTRHPRTKHFASVTSRPSGRRLRRSRLKGAKADLVSLLACRCSHAPSRDFGMETRGRDVKAIVVLVQSHSAISTGHRLFISAFTSVLAALRDRERGLTGTPMQQWPPSLHLCRHERSGNAPQPQTSPHWLSGSDCRCRVTRREMSGRDAKSGHRPFISAFTSASAMPRYRKRSSQASG</sequence>
<proteinExistence type="predicted"/>
<dbReference type="EMBL" id="DF842916">
    <property type="protein sequence ID" value="GAT46921.1"/>
    <property type="molecule type" value="Genomic_DNA"/>
</dbReference>
<reference evidence="1" key="1">
    <citation type="submission" date="2014-09" db="EMBL/GenBank/DDBJ databases">
        <title>Genome sequence of the luminous mushroom Mycena chlorophos for searching fungal bioluminescence genes.</title>
        <authorList>
            <person name="Tanaka Y."/>
            <person name="Kasuga D."/>
            <person name="Oba Y."/>
            <person name="Hase S."/>
            <person name="Sato K."/>
            <person name="Oba Y."/>
            <person name="Sakakibara Y."/>
        </authorList>
    </citation>
    <scope>NUCLEOTIDE SEQUENCE</scope>
</reference>
<keyword evidence="2" id="KW-1185">Reference proteome</keyword>
<accession>A0ABQ0L752</accession>
<protein>
    <submittedName>
        <fullName evidence="1">Uncharacterized protein</fullName>
    </submittedName>
</protein>
<dbReference type="Proteomes" id="UP000815677">
    <property type="component" value="Unassembled WGS sequence"/>
</dbReference>
<name>A0ABQ0L752_MYCCL</name>
<evidence type="ECO:0000313" key="2">
    <source>
        <dbReference type="Proteomes" id="UP000815677"/>
    </source>
</evidence>
<organism evidence="1 2">
    <name type="scientific">Mycena chlorophos</name>
    <name type="common">Agaric fungus</name>
    <name type="synonym">Agaricus chlorophos</name>
    <dbReference type="NCBI Taxonomy" id="658473"/>
    <lineage>
        <taxon>Eukaryota</taxon>
        <taxon>Fungi</taxon>
        <taxon>Dikarya</taxon>
        <taxon>Basidiomycota</taxon>
        <taxon>Agaricomycotina</taxon>
        <taxon>Agaricomycetes</taxon>
        <taxon>Agaricomycetidae</taxon>
        <taxon>Agaricales</taxon>
        <taxon>Marasmiineae</taxon>
        <taxon>Mycenaceae</taxon>
        <taxon>Mycena</taxon>
    </lineage>
</organism>
<evidence type="ECO:0000313" key="1">
    <source>
        <dbReference type="EMBL" id="GAT46921.1"/>
    </source>
</evidence>